<evidence type="ECO:0000313" key="1">
    <source>
        <dbReference type="EMBL" id="OAI25057.1"/>
    </source>
</evidence>
<dbReference type="EMBL" id="LUUK01000041">
    <property type="protein sequence ID" value="OAI25057.1"/>
    <property type="molecule type" value="Genomic_DNA"/>
</dbReference>
<organism evidence="1 2">
    <name type="scientific">Methylomonas koyamae</name>
    <dbReference type="NCBI Taxonomy" id="702114"/>
    <lineage>
        <taxon>Bacteria</taxon>
        <taxon>Pseudomonadati</taxon>
        <taxon>Pseudomonadota</taxon>
        <taxon>Gammaproteobacteria</taxon>
        <taxon>Methylococcales</taxon>
        <taxon>Methylococcaceae</taxon>
        <taxon>Methylomonas</taxon>
    </lineage>
</organism>
<keyword evidence="2" id="KW-1185">Reference proteome</keyword>
<dbReference type="STRING" id="702114.A1355_20000"/>
<name>A0A177P424_9GAMM</name>
<evidence type="ECO:0000313" key="2">
    <source>
        <dbReference type="Proteomes" id="UP000077628"/>
    </source>
</evidence>
<reference evidence="2" key="1">
    <citation type="submission" date="2016-03" db="EMBL/GenBank/DDBJ databases">
        <authorList>
            <person name="Heylen K."/>
            <person name="De Vos P."/>
            <person name="Vekeman B."/>
        </authorList>
    </citation>
    <scope>NUCLEOTIDE SEQUENCE [LARGE SCALE GENOMIC DNA]</scope>
    <source>
        <strain evidence="2">R-45383</strain>
    </source>
</reference>
<protein>
    <submittedName>
        <fullName evidence="1">Uncharacterized protein</fullName>
    </submittedName>
</protein>
<sequence>MDSDASDLAKTNLSFIIVPGDTQENYMQLAIDLPDELGKQVLKHPNVQEFVKTAIERLLLEEKALTQSIPPKTKSLIGLMSGSAIDEADYKQHLENKYL</sequence>
<dbReference type="Proteomes" id="UP000077628">
    <property type="component" value="Unassembled WGS sequence"/>
</dbReference>
<comment type="caution">
    <text evidence="1">The sequence shown here is derived from an EMBL/GenBank/DDBJ whole genome shotgun (WGS) entry which is preliminary data.</text>
</comment>
<proteinExistence type="predicted"/>
<dbReference type="AlphaFoldDB" id="A0A177P424"/>
<gene>
    <name evidence="1" type="ORF">A1355_20000</name>
</gene>
<accession>A0A177P424</accession>